<evidence type="ECO:0000313" key="2">
    <source>
        <dbReference type="Proteomes" id="UP001152531"/>
    </source>
</evidence>
<protein>
    <submittedName>
        <fullName evidence="1">Transcriptional coactivator Hfi1p/ADA1</fullName>
    </submittedName>
</protein>
<proteinExistence type="predicted"/>
<accession>A0ACA9Y5D7</accession>
<reference evidence="1" key="1">
    <citation type="submission" date="2022-06" db="EMBL/GenBank/DDBJ databases">
        <authorList>
            <person name="Legras J.-L."/>
            <person name="Devillers H."/>
            <person name="Grondin C."/>
        </authorList>
    </citation>
    <scope>NUCLEOTIDE SEQUENCE</scope>
    <source>
        <strain evidence="1">CLIB 1444</strain>
    </source>
</reference>
<evidence type="ECO:0000313" key="1">
    <source>
        <dbReference type="EMBL" id="CAH6720203.1"/>
    </source>
</evidence>
<organism evidence="1 2">
    <name type="scientific">[Candida] jaroonii</name>
    <dbReference type="NCBI Taxonomy" id="467808"/>
    <lineage>
        <taxon>Eukaryota</taxon>
        <taxon>Fungi</taxon>
        <taxon>Dikarya</taxon>
        <taxon>Ascomycota</taxon>
        <taxon>Saccharomycotina</taxon>
        <taxon>Pichiomycetes</taxon>
        <taxon>Debaryomycetaceae</taxon>
        <taxon>Yamadazyma</taxon>
    </lineage>
</organism>
<comment type="caution">
    <text evidence="1">The sequence shown here is derived from an EMBL/GenBank/DDBJ whole genome shotgun (WGS) entry which is preliminary data.</text>
</comment>
<gene>
    <name evidence="1" type="ORF">CLIB1444_03S06700</name>
</gene>
<name>A0ACA9Y5D7_9ASCO</name>
<dbReference type="EMBL" id="CALSDN010000003">
    <property type="protein sequence ID" value="CAH6720203.1"/>
    <property type="molecule type" value="Genomic_DNA"/>
</dbReference>
<sequence>MSSSTAVTTSKVANGSINGSVNGTPTPQTNGNSKNNKRIELENIIRELQNKLGSDWDKYHESLSLFLIGKLSRQELVNNVVPILKNGLIKYHNKLLLLNFANSFRDIPIDFQNDFATFWNKKAKTKTVKSSQYEKFKQNIMGLPIKERRRIRGITRDSGKKNKINAGITLTRHALLPKIPSIQDKEQQQLQVNNIVSWQQDVVNGINAPISTETFELPDTDDLSKRVIMMMRESGLTGNINPQVLDILMLGLETYLKNIIESSVDVARFRETKYSSNDFLSTAIQTVKETFEDKEEKKQSPKKPTKLKKGKRGGKRGRGRGGAKTRSRKNDSDDDDNDNESDEKDKKDEEENDPKRRKVTLNIDDMYNTFEMFPYLADPGGPKYRLNSVMLKNDDEPIDDLDYKLPKFQQSYLASVNKEETESQSTTDTVPNYRAHIGTTDELKWVVHDLYSKM</sequence>
<keyword evidence="2" id="KW-1185">Reference proteome</keyword>
<dbReference type="Proteomes" id="UP001152531">
    <property type="component" value="Unassembled WGS sequence"/>
</dbReference>